<comment type="caution">
    <text evidence="2">The sequence shown here is derived from an EMBL/GenBank/DDBJ whole genome shotgun (WGS) entry which is preliminary data.</text>
</comment>
<dbReference type="EMBL" id="LNQE01000147">
    <property type="protein sequence ID" value="KUG29002.1"/>
    <property type="molecule type" value="Genomic_DNA"/>
</dbReference>
<evidence type="ECO:0000313" key="2">
    <source>
        <dbReference type="EMBL" id="KUG29002.1"/>
    </source>
</evidence>
<protein>
    <submittedName>
        <fullName evidence="2">Uncharacterized protein</fullName>
    </submittedName>
</protein>
<evidence type="ECO:0000256" key="1">
    <source>
        <dbReference type="SAM" id="MobiDB-lite"/>
    </source>
</evidence>
<sequence length="167" mass="18199">MKAMKITQEQTSALRQAENQDHPRTTAEPGVFENLLHREVQGIEAQDAGAISAPPIGGGMHEIASLLQAEGAAPARELTEKERTAMENVDSLLTEWENYADQLAAGSQEGGLRQAYGVLEHIESGVQKLKQDWPGMAKDNPGMGSLVNELEVMAVTEKIKFNRGDYI</sequence>
<name>A0A0W8G776_9ZZZZ</name>
<reference evidence="2" key="1">
    <citation type="journal article" date="2015" name="Proc. Natl. Acad. Sci. U.S.A.">
        <title>Networks of energetic and metabolic interactions define dynamics in microbial communities.</title>
        <authorList>
            <person name="Embree M."/>
            <person name="Liu J.K."/>
            <person name="Al-Bassam M.M."/>
            <person name="Zengler K."/>
        </authorList>
    </citation>
    <scope>NUCLEOTIDE SEQUENCE</scope>
</reference>
<gene>
    <name evidence="2" type="ORF">ASZ90_001121</name>
</gene>
<accession>A0A0W8G776</accession>
<proteinExistence type="predicted"/>
<organism evidence="2">
    <name type="scientific">hydrocarbon metagenome</name>
    <dbReference type="NCBI Taxonomy" id="938273"/>
    <lineage>
        <taxon>unclassified sequences</taxon>
        <taxon>metagenomes</taxon>
        <taxon>ecological metagenomes</taxon>
    </lineage>
</organism>
<dbReference type="AlphaFoldDB" id="A0A0W8G776"/>
<feature type="region of interest" description="Disordered" evidence="1">
    <location>
        <begin position="1"/>
        <end position="27"/>
    </location>
</feature>